<dbReference type="InterPro" id="IPR004193">
    <property type="entry name" value="Glyco_hydro_13_N"/>
</dbReference>
<evidence type="ECO:0000256" key="10">
    <source>
        <dbReference type="HAMAP-Rule" id="MF_00685"/>
    </source>
</evidence>
<comment type="catalytic activity">
    <reaction evidence="1 10">
        <text>Transfers a segment of a (1-&gt;4)-alpha-D-glucan chain to a primary hydroxy group in a similar glucan chain.</text>
        <dbReference type="EC" id="2.4.1.18"/>
    </reaction>
</comment>
<dbReference type="InterPro" id="IPR013783">
    <property type="entry name" value="Ig-like_fold"/>
</dbReference>
<dbReference type="SMART" id="SM00642">
    <property type="entry name" value="Aamy"/>
    <property type="match status" value="1"/>
</dbReference>
<comment type="subunit">
    <text evidence="10">Monomer.</text>
</comment>
<evidence type="ECO:0000256" key="7">
    <source>
        <dbReference type="ARBA" id="ARBA00022679"/>
    </source>
</evidence>
<dbReference type="NCBIfam" id="TIGR01515">
    <property type="entry name" value="branching_enzym"/>
    <property type="match status" value="1"/>
</dbReference>
<evidence type="ECO:0000256" key="4">
    <source>
        <dbReference type="ARBA" id="ARBA00009000"/>
    </source>
</evidence>
<evidence type="ECO:0000256" key="1">
    <source>
        <dbReference type="ARBA" id="ARBA00000826"/>
    </source>
</evidence>
<dbReference type="InterPro" id="IPR044143">
    <property type="entry name" value="GlgB_N_E_set_prok"/>
</dbReference>
<evidence type="ECO:0000256" key="5">
    <source>
        <dbReference type="ARBA" id="ARBA00022600"/>
    </source>
</evidence>
<keyword evidence="7 10" id="KW-0808">Transferase</keyword>
<dbReference type="RefSeq" id="WP_367770780.1">
    <property type="nucleotide sequence ID" value="NZ_JBFNXR010000021.1"/>
</dbReference>
<dbReference type="InterPro" id="IPR037439">
    <property type="entry name" value="Branching_enzy"/>
</dbReference>
<dbReference type="Pfam" id="PF02922">
    <property type="entry name" value="CBM_48"/>
    <property type="match status" value="1"/>
</dbReference>
<name>A0ABV3RA55_9SPHN</name>
<evidence type="ECO:0000256" key="8">
    <source>
        <dbReference type="ARBA" id="ARBA00023056"/>
    </source>
</evidence>
<dbReference type="InterPro" id="IPR006047">
    <property type="entry name" value="GH13_cat_dom"/>
</dbReference>
<dbReference type="Proteomes" id="UP001556118">
    <property type="component" value="Unassembled WGS sequence"/>
</dbReference>
<feature type="active site" description="Nucleophile" evidence="10">
    <location>
        <position position="404"/>
    </location>
</feature>
<evidence type="ECO:0000256" key="2">
    <source>
        <dbReference type="ARBA" id="ARBA00002953"/>
    </source>
</evidence>
<comment type="pathway">
    <text evidence="3 10">Glycan biosynthesis; glycogen biosynthesis.</text>
</comment>
<evidence type="ECO:0000259" key="11">
    <source>
        <dbReference type="SMART" id="SM00642"/>
    </source>
</evidence>
<dbReference type="HAMAP" id="MF_00685">
    <property type="entry name" value="GlgB"/>
    <property type="match status" value="1"/>
</dbReference>
<dbReference type="Pfam" id="PF22019">
    <property type="entry name" value="GlgB_N"/>
    <property type="match status" value="1"/>
</dbReference>
<sequence>MQFVAEAAAALNEARVHDPFSLLGPQESEEGRVVRTYQPGAEHVTLLAPDGRELGVLDEVAPGLFSGPLQEEGQYKLRIRWPGGGEQETEDPYSFGLVVSDLDLHLFNEGRHWQLGRAMGAQPRTLDGVEGVAFSVWAPNARRVSVIGDFNNWDGRRHPMRVRYGAGVWELFVPRIGPGAHYKFEVLGADGRASQKADPLARLTEEPPRTGSVVAAPPDFTWTDADWMSERASRHRTDAPMAIYEVHAASWLRPEDDPQGHFGWRALAERLIPYVVDMGFTHVELLPIMEHPFGGSWGYQPLSQFAPSSRFGTPEGFAAFVDACHRSGIGVILDWVPAHFPTDAHGLAHFDGTHLYEHADPREGFHQDWNTLIYNLGRREVSGFLIASALWWLETFHVDGLRVDAVASMLYRDYSRNAGEWVPNVHGGRENLESVEFLKLMNTVVAERCPGAVTIAEESTAWPGVSAPVWQGGLGFSYKWNMGWMHDTLQYAERDPLYRRWHHDELTFGLVYAFSEKFVLPLSHDEVVHGKGSLIGKMPGDPWRQFATLRAYYSFMWSHPGKKLLFMGCEIAQEREWNHDAQVSWELLDRFEHAGIQRLVRDLNQLYASEPSLHSRDAEPDGFQWIVGGDAENSVYVYVRYGADRANPVVVLLNMSPDPRYGYRTGLPRHGRWREIFNSDAETYGGCNIGNGGEIVAEQTPRDGQPASAEVVIPPLGAVMLRFAGN</sequence>
<reference evidence="12 13" key="1">
    <citation type="submission" date="2024-06" db="EMBL/GenBank/DDBJ databases">
        <title>Novosphingobium rhizovicinus M1R2S20.</title>
        <authorList>
            <person name="Sun J.-Q."/>
        </authorList>
    </citation>
    <scope>NUCLEOTIDE SEQUENCE [LARGE SCALE GENOMIC DNA]</scope>
    <source>
        <strain evidence="12 13">M1R2S20</strain>
    </source>
</reference>
<dbReference type="Gene3D" id="2.60.40.10">
    <property type="entry name" value="Immunoglobulins"/>
    <property type="match status" value="1"/>
</dbReference>
<dbReference type="InterPro" id="IPR054169">
    <property type="entry name" value="GlgB_N"/>
</dbReference>
<keyword evidence="6 10" id="KW-0328">Glycosyltransferase</keyword>
<dbReference type="NCBIfam" id="NF008967">
    <property type="entry name" value="PRK12313.1"/>
    <property type="match status" value="1"/>
</dbReference>
<dbReference type="SUPFAM" id="SSF51445">
    <property type="entry name" value="(Trans)glycosidases"/>
    <property type="match status" value="1"/>
</dbReference>
<keyword evidence="5 10" id="KW-0321">Glycogen metabolism</keyword>
<protein>
    <recommendedName>
        <fullName evidence="10">1,4-alpha-glucan branching enzyme GlgB</fullName>
        <ecNumber evidence="10">2.4.1.18</ecNumber>
    </recommendedName>
    <alternativeName>
        <fullName evidence="10">1,4-alpha-D-glucan:1,4-alpha-D-glucan 6-glucosyl-transferase</fullName>
    </alternativeName>
    <alternativeName>
        <fullName evidence="10">Alpha-(1-&gt;4)-glucan branching enzyme</fullName>
    </alternativeName>
    <alternativeName>
        <fullName evidence="10">Glycogen branching enzyme</fullName>
        <shortName evidence="10">BE</shortName>
    </alternativeName>
</protein>
<dbReference type="Gene3D" id="2.60.40.1180">
    <property type="entry name" value="Golgi alpha-mannosidase II"/>
    <property type="match status" value="1"/>
</dbReference>
<dbReference type="InterPro" id="IPR006048">
    <property type="entry name" value="A-amylase/branching_C"/>
</dbReference>
<evidence type="ECO:0000313" key="12">
    <source>
        <dbReference type="EMBL" id="MEW9854609.1"/>
    </source>
</evidence>
<evidence type="ECO:0000256" key="3">
    <source>
        <dbReference type="ARBA" id="ARBA00004964"/>
    </source>
</evidence>
<dbReference type="Gene3D" id="3.20.20.80">
    <property type="entry name" value="Glycosidases"/>
    <property type="match status" value="1"/>
</dbReference>
<evidence type="ECO:0000256" key="6">
    <source>
        <dbReference type="ARBA" id="ARBA00022676"/>
    </source>
</evidence>
<dbReference type="CDD" id="cd02855">
    <property type="entry name" value="E_set_GBE_prok_N"/>
    <property type="match status" value="1"/>
</dbReference>
<dbReference type="GO" id="GO:0003844">
    <property type="term" value="F:1,4-alpha-glucan branching enzyme activity"/>
    <property type="evidence" value="ECO:0007669"/>
    <property type="project" value="UniProtKB-EC"/>
</dbReference>
<dbReference type="PIRSF" id="PIRSF000463">
    <property type="entry name" value="GlgB"/>
    <property type="match status" value="1"/>
</dbReference>
<comment type="similarity">
    <text evidence="4 10">Belongs to the glycosyl hydrolase 13 family. GlgB subfamily.</text>
</comment>
<dbReference type="InterPro" id="IPR014756">
    <property type="entry name" value="Ig_E-set"/>
</dbReference>
<evidence type="ECO:0000256" key="9">
    <source>
        <dbReference type="ARBA" id="ARBA00023277"/>
    </source>
</evidence>
<keyword evidence="8 10" id="KW-0320">Glycogen biosynthesis</keyword>
<dbReference type="InterPro" id="IPR006407">
    <property type="entry name" value="GlgB"/>
</dbReference>
<dbReference type="SUPFAM" id="SSF81296">
    <property type="entry name" value="E set domains"/>
    <property type="match status" value="1"/>
</dbReference>
<dbReference type="CDD" id="cd11322">
    <property type="entry name" value="AmyAc_Glg_BE"/>
    <property type="match status" value="1"/>
</dbReference>
<feature type="active site" description="Proton donor" evidence="10">
    <location>
        <position position="457"/>
    </location>
</feature>
<dbReference type="InterPro" id="IPR013780">
    <property type="entry name" value="Glyco_hydro_b"/>
</dbReference>
<dbReference type="PANTHER" id="PTHR43651:SF3">
    <property type="entry name" value="1,4-ALPHA-GLUCAN-BRANCHING ENZYME"/>
    <property type="match status" value="1"/>
</dbReference>
<dbReference type="InterPro" id="IPR017853">
    <property type="entry name" value="GH"/>
</dbReference>
<evidence type="ECO:0000313" key="13">
    <source>
        <dbReference type="Proteomes" id="UP001556118"/>
    </source>
</evidence>
<comment type="function">
    <text evidence="2 10">Catalyzes the formation of the alpha-1,6-glucosidic linkages in glycogen by scission of a 1,4-alpha-linked oligosaccharide from growing alpha-1,4-glucan chains and the subsequent attachment of the oligosaccharide to the alpha-1,6 position.</text>
</comment>
<dbReference type="Pfam" id="PF00128">
    <property type="entry name" value="Alpha-amylase"/>
    <property type="match status" value="1"/>
</dbReference>
<accession>A0ABV3RA55</accession>
<proteinExistence type="inferred from homology"/>
<dbReference type="NCBIfam" id="NF003811">
    <property type="entry name" value="PRK05402.1"/>
    <property type="match status" value="1"/>
</dbReference>
<dbReference type="EMBL" id="JBFNXR010000021">
    <property type="protein sequence ID" value="MEW9854609.1"/>
    <property type="molecule type" value="Genomic_DNA"/>
</dbReference>
<organism evidence="12 13">
    <name type="scientific">Novosphingobium rhizovicinum</name>
    <dbReference type="NCBI Taxonomy" id="3228928"/>
    <lineage>
        <taxon>Bacteria</taxon>
        <taxon>Pseudomonadati</taxon>
        <taxon>Pseudomonadota</taxon>
        <taxon>Alphaproteobacteria</taxon>
        <taxon>Sphingomonadales</taxon>
        <taxon>Sphingomonadaceae</taxon>
        <taxon>Novosphingobium</taxon>
    </lineage>
</organism>
<feature type="domain" description="Glycosyl hydrolase family 13 catalytic" evidence="11">
    <location>
        <begin position="245"/>
        <end position="592"/>
    </location>
</feature>
<dbReference type="EC" id="2.4.1.18" evidence="10"/>
<keyword evidence="9 10" id="KW-0119">Carbohydrate metabolism</keyword>
<comment type="caution">
    <text evidence="12">The sequence shown here is derived from an EMBL/GenBank/DDBJ whole genome shotgun (WGS) entry which is preliminary data.</text>
</comment>
<dbReference type="SUPFAM" id="SSF51011">
    <property type="entry name" value="Glycosyl hydrolase domain"/>
    <property type="match status" value="1"/>
</dbReference>
<dbReference type="Pfam" id="PF02806">
    <property type="entry name" value="Alpha-amylase_C"/>
    <property type="match status" value="1"/>
</dbReference>
<keyword evidence="13" id="KW-1185">Reference proteome</keyword>
<dbReference type="PANTHER" id="PTHR43651">
    <property type="entry name" value="1,4-ALPHA-GLUCAN-BRANCHING ENZYME"/>
    <property type="match status" value="1"/>
</dbReference>
<gene>
    <name evidence="10 12" type="primary">glgB</name>
    <name evidence="12" type="ORF">ABUH87_05380</name>
</gene>